<dbReference type="AlphaFoldDB" id="A0A9P0JNL1"/>
<protein>
    <submittedName>
        <fullName evidence="1">Uncharacterized protein</fullName>
    </submittedName>
</protein>
<evidence type="ECO:0000313" key="1">
    <source>
        <dbReference type="EMBL" id="CAH1954601.1"/>
    </source>
</evidence>
<comment type="caution">
    <text evidence="1">The sequence shown here is derived from an EMBL/GenBank/DDBJ whole genome shotgun (WGS) entry which is preliminary data.</text>
</comment>
<gene>
    <name evidence="1" type="ORF">ACAOBT_LOCUS637</name>
</gene>
<organism evidence="1 2">
    <name type="scientific">Acanthoscelides obtectus</name>
    <name type="common">Bean weevil</name>
    <name type="synonym">Bruchus obtectus</name>
    <dbReference type="NCBI Taxonomy" id="200917"/>
    <lineage>
        <taxon>Eukaryota</taxon>
        <taxon>Metazoa</taxon>
        <taxon>Ecdysozoa</taxon>
        <taxon>Arthropoda</taxon>
        <taxon>Hexapoda</taxon>
        <taxon>Insecta</taxon>
        <taxon>Pterygota</taxon>
        <taxon>Neoptera</taxon>
        <taxon>Endopterygota</taxon>
        <taxon>Coleoptera</taxon>
        <taxon>Polyphaga</taxon>
        <taxon>Cucujiformia</taxon>
        <taxon>Chrysomeloidea</taxon>
        <taxon>Chrysomelidae</taxon>
        <taxon>Bruchinae</taxon>
        <taxon>Bruchini</taxon>
        <taxon>Acanthoscelides</taxon>
    </lineage>
</organism>
<name>A0A9P0JNL1_ACAOB</name>
<accession>A0A9P0JNL1</accession>
<sequence length="90" mass="10756">MSIAQSRRYQIGLLSIHRNSPYRYIRFFSSFFLCSPKYTRTFDISNLFRDIPDIIRHYSDISVTAVSNFKFHVVIYSHLRLKLIPAEYLC</sequence>
<reference evidence="1" key="1">
    <citation type="submission" date="2022-03" db="EMBL/GenBank/DDBJ databases">
        <authorList>
            <person name="Sayadi A."/>
        </authorList>
    </citation>
    <scope>NUCLEOTIDE SEQUENCE</scope>
</reference>
<proteinExistence type="predicted"/>
<dbReference type="Proteomes" id="UP001152888">
    <property type="component" value="Unassembled WGS sequence"/>
</dbReference>
<keyword evidence="2" id="KW-1185">Reference proteome</keyword>
<evidence type="ECO:0000313" key="2">
    <source>
        <dbReference type="Proteomes" id="UP001152888"/>
    </source>
</evidence>
<dbReference type="EMBL" id="CAKOFQ010006655">
    <property type="protein sequence ID" value="CAH1954601.1"/>
    <property type="molecule type" value="Genomic_DNA"/>
</dbReference>